<dbReference type="GO" id="GO:0048193">
    <property type="term" value="P:Golgi vesicle transport"/>
    <property type="evidence" value="ECO:0007669"/>
    <property type="project" value="InterPro"/>
</dbReference>
<dbReference type="InterPro" id="IPR015260">
    <property type="entry name" value="Syntaxin-6/10/61_N"/>
</dbReference>
<keyword evidence="5" id="KW-1133">Transmembrane helix</keyword>
<keyword evidence="7" id="KW-0472">Membrane</keyword>
<comment type="subcellular location">
    <subcellularLocation>
        <location evidence="8">Golgi apparatus</location>
        <location evidence="8">trans-Golgi network membrane</location>
        <topology evidence="8">Single-pass type IV membrane protein</topology>
    </subcellularLocation>
</comment>
<dbReference type="PANTHER" id="PTHR34949">
    <property type="entry name" value="OS05G0443700 PROTEIN"/>
    <property type="match status" value="1"/>
</dbReference>
<dbReference type="GO" id="GO:0005794">
    <property type="term" value="C:Golgi apparatus"/>
    <property type="evidence" value="ECO:0007669"/>
    <property type="project" value="UniProtKB-SubCell"/>
</dbReference>
<dbReference type="Proteomes" id="UP001231189">
    <property type="component" value="Unassembled WGS sequence"/>
</dbReference>
<evidence type="ECO:0000256" key="2">
    <source>
        <dbReference type="ARBA" id="ARBA00022448"/>
    </source>
</evidence>
<feature type="domain" description="Syntaxin 6/10/61 N-terminal" evidence="9">
    <location>
        <begin position="13"/>
        <end position="106"/>
    </location>
</feature>
<dbReference type="InterPro" id="IPR010989">
    <property type="entry name" value="SNARE"/>
</dbReference>
<dbReference type="GO" id="GO:0015031">
    <property type="term" value="P:protein transport"/>
    <property type="evidence" value="ECO:0007669"/>
    <property type="project" value="UniProtKB-KW"/>
</dbReference>
<evidence type="ECO:0000313" key="10">
    <source>
        <dbReference type="EMBL" id="KAK1608692.1"/>
    </source>
</evidence>
<name>A0AAD8QTY3_LOLMU</name>
<proteinExistence type="inferred from homology"/>
<dbReference type="EMBL" id="JAUUTY010000007">
    <property type="protein sequence ID" value="KAK1608692.1"/>
    <property type="molecule type" value="Genomic_DNA"/>
</dbReference>
<dbReference type="SUPFAM" id="SSF47661">
    <property type="entry name" value="t-snare proteins"/>
    <property type="match status" value="1"/>
</dbReference>
<evidence type="ECO:0000256" key="3">
    <source>
        <dbReference type="ARBA" id="ARBA00022692"/>
    </source>
</evidence>
<dbReference type="Pfam" id="PF09177">
    <property type="entry name" value="STX6_10_61_N"/>
    <property type="match status" value="1"/>
</dbReference>
<reference evidence="10" key="1">
    <citation type="submission" date="2023-07" db="EMBL/GenBank/DDBJ databases">
        <title>A chromosome-level genome assembly of Lolium multiflorum.</title>
        <authorList>
            <person name="Chen Y."/>
            <person name="Copetti D."/>
            <person name="Kolliker R."/>
            <person name="Studer B."/>
        </authorList>
    </citation>
    <scope>NUCLEOTIDE SEQUENCE</scope>
    <source>
        <strain evidence="10">02402/16</strain>
        <tissue evidence="10">Leaf</tissue>
    </source>
</reference>
<dbReference type="PANTHER" id="PTHR34949:SF3">
    <property type="entry name" value="OS08G0244100 PROTEIN"/>
    <property type="match status" value="1"/>
</dbReference>
<comment type="similarity">
    <text evidence="1">Belongs to the syntaxin family.</text>
</comment>
<evidence type="ECO:0000259" key="9">
    <source>
        <dbReference type="Pfam" id="PF09177"/>
    </source>
</evidence>
<evidence type="ECO:0000256" key="1">
    <source>
        <dbReference type="ARBA" id="ARBA00009063"/>
    </source>
</evidence>
<keyword evidence="2" id="KW-0813">Transport</keyword>
<keyword evidence="6" id="KW-0333">Golgi apparatus</keyword>
<evidence type="ECO:0000313" key="11">
    <source>
        <dbReference type="Proteomes" id="UP001231189"/>
    </source>
</evidence>
<dbReference type="FunFam" id="1.20.58.90:FF:000004">
    <property type="entry name" value="Syntaxin 10"/>
    <property type="match status" value="1"/>
</dbReference>
<sequence length="383" mass="43492">MAAPGGLEQWQKDGFFQAAEEVQESADLMESTYRTWVHERSSGANSEELNDLQRELQTVLGTAKWQLEQFERAVRLSNDKYSLEAGTVSRRRQFIVAIGDQISRVEKATNDSKIENGNRGLNWVKLDEDEQNDLVAFLSAPAQLSRETRKREGSYHSPPRQKNVLVGANNHMDMAGISKDRRTFEASPMEISNVESEVRGLAEQLNVHRTNLSSSDEHWKINIGDDKDDERKLSPKRVEVSSKTTTLSGILKGSEYLTRMRWLRNSLWKSKSDEHLPLRYDVPNQLDFRGVTLLAQYHFSSALHDKAQIGVCAGEAAWEHLKAIMWPEKSFQLFQIVLVLFTCSGKLSRWTTRGAHHMGGKKRSTTAVLYMYGPYLKFAVTGA</sequence>
<evidence type="ECO:0000256" key="6">
    <source>
        <dbReference type="ARBA" id="ARBA00023034"/>
    </source>
</evidence>
<evidence type="ECO:0000256" key="4">
    <source>
        <dbReference type="ARBA" id="ARBA00022927"/>
    </source>
</evidence>
<organism evidence="10 11">
    <name type="scientific">Lolium multiflorum</name>
    <name type="common">Italian ryegrass</name>
    <name type="synonym">Lolium perenne subsp. multiflorum</name>
    <dbReference type="NCBI Taxonomy" id="4521"/>
    <lineage>
        <taxon>Eukaryota</taxon>
        <taxon>Viridiplantae</taxon>
        <taxon>Streptophyta</taxon>
        <taxon>Embryophyta</taxon>
        <taxon>Tracheophyta</taxon>
        <taxon>Spermatophyta</taxon>
        <taxon>Magnoliopsida</taxon>
        <taxon>Liliopsida</taxon>
        <taxon>Poales</taxon>
        <taxon>Poaceae</taxon>
        <taxon>BOP clade</taxon>
        <taxon>Pooideae</taxon>
        <taxon>Poodae</taxon>
        <taxon>Poeae</taxon>
        <taxon>Poeae Chloroplast Group 2 (Poeae type)</taxon>
        <taxon>Loliodinae</taxon>
        <taxon>Loliinae</taxon>
        <taxon>Lolium</taxon>
    </lineage>
</organism>
<keyword evidence="4" id="KW-0653">Protein transport</keyword>
<evidence type="ECO:0000256" key="7">
    <source>
        <dbReference type="ARBA" id="ARBA00023136"/>
    </source>
</evidence>
<dbReference type="Gene3D" id="1.20.58.90">
    <property type="match status" value="1"/>
</dbReference>
<dbReference type="CDD" id="cd21442">
    <property type="entry name" value="SNARE_NTD_STX6-like"/>
    <property type="match status" value="1"/>
</dbReference>
<evidence type="ECO:0000256" key="5">
    <source>
        <dbReference type="ARBA" id="ARBA00022989"/>
    </source>
</evidence>
<accession>A0AAD8QTY3</accession>
<evidence type="ECO:0000256" key="8">
    <source>
        <dbReference type="ARBA" id="ARBA00037801"/>
    </source>
</evidence>
<keyword evidence="3" id="KW-0812">Transmembrane</keyword>
<dbReference type="AlphaFoldDB" id="A0AAD8QTY3"/>
<protein>
    <recommendedName>
        <fullName evidence="9">Syntaxin 6/10/61 N-terminal domain-containing protein</fullName>
    </recommendedName>
</protein>
<gene>
    <name evidence="10" type="ORF">QYE76_032365</name>
</gene>
<keyword evidence="11" id="KW-1185">Reference proteome</keyword>
<comment type="caution">
    <text evidence="10">The sequence shown here is derived from an EMBL/GenBank/DDBJ whole genome shotgun (WGS) entry which is preliminary data.</text>
</comment>
<dbReference type="GO" id="GO:0016020">
    <property type="term" value="C:membrane"/>
    <property type="evidence" value="ECO:0007669"/>
    <property type="project" value="InterPro"/>
</dbReference>